<sequence length="373" mass="42283">MEKHHIGNVQDRYNEINKAGLKLQYNIAVILTVFAFIAEVLIGVYVIQTPLLESSSLPVFLMKYIIVPTLTNSVLLFVGHYIINTSELDVSNKALSLSLIIVAISFVLFSAHSAFTATYYFYIHAVFLTVIYAEPKITKITFFVSVSALIFSELFLFWDVDRTSIFQDPSRMVNFFTAIAILLATGIISIIVVNIERQKNDASIDLENQRLILESRLQFDEMTGLYNKLELQNTFAKMSIQNDFDQNIFVFLDINNFKHVNDYCGHQAGDQCIAELSTILLSLSNDFKSFRFGGDEFCLLFHNFTIDQVVSKCEAINETFINLVKPIVGNLDISISFGVSQCSQNQSIPDLIDQTDKALYEAKKYRQIVKVVT</sequence>
<dbReference type="PROSITE" id="PS50887">
    <property type="entry name" value="GGDEF"/>
    <property type="match status" value="1"/>
</dbReference>
<dbReference type="AlphaFoldDB" id="A0A0X8H0K2"/>
<feature type="transmembrane region" description="Helical" evidence="1">
    <location>
        <begin position="172"/>
        <end position="193"/>
    </location>
</feature>
<dbReference type="NCBIfam" id="TIGR00254">
    <property type="entry name" value="GGDEF"/>
    <property type="match status" value="1"/>
</dbReference>
<dbReference type="Proteomes" id="UP000063781">
    <property type="component" value="Chromosome"/>
</dbReference>
<gene>
    <name evidence="3" type="ORF">AOC36_07245</name>
</gene>
<organism evidence="3 4">
    <name type="scientific">Erysipelothrix larvae</name>
    <dbReference type="NCBI Taxonomy" id="1514105"/>
    <lineage>
        <taxon>Bacteria</taxon>
        <taxon>Bacillati</taxon>
        <taxon>Bacillota</taxon>
        <taxon>Erysipelotrichia</taxon>
        <taxon>Erysipelotrichales</taxon>
        <taxon>Erysipelotrichaceae</taxon>
        <taxon>Erysipelothrix</taxon>
    </lineage>
</organism>
<feature type="transmembrane region" description="Helical" evidence="1">
    <location>
        <begin position="94"/>
        <end position="111"/>
    </location>
</feature>
<evidence type="ECO:0000256" key="1">
    <source>
        <dbReference type="SAM" id="Phobius"/>
    </source>
</evidence>
<keyword evidence="1" id="KW-0472">Membrane</keyword>
<dbReference type="GO" id="GO:1902201">
    <property type="term" value="P:negative regulation of bacterial-type flagellum-dependent cell motility"/>
    <property type="evidence" value="ECO:0007669"/>
    <property type="project" value="TreeGrafter"/>
</dbReference>
<accession>A0A0X8H0K2</accession>
<feature type="transmembrane region" description="Helical" evidence="1">
    <location>
        <begin position="140"/>
        <end position="160"/>
    </location>
</feature>
<dbReference type="GO" id="GO:0005886">
    <property type="term" value="C:plasma membrane"/>
    <property type="evidence" value="ECO:0007669"/>
    <property type="project" value="TreeGrafter"/>
</dbReference>
<dbReference type="KEGG" id="erl:AOC36_07245"/>
<dbReference type="OrthoDB" id="9804955at2"/>
<dbReference type="InterPro" id="IPR043128">
    <property type="entry name" value="Rev_trsase/Diguanyl_cyclase"/>
</dbReference>
<feature type="transmembrane region" description="Helical" evidence="1">
    <location>
        <begin position="117"/>
        <end position="133"/>
    </location>
</feature>
<dbReference type="InterPro" id="IPR029787">
    <property type="entry name" value="Nucleotide_cyclase"/>
</dbReference>
<dbReference type="PANTHER" id="PTHR45138">
    <property type="entry name" value="REGULATORY COMPONENTS OF SENSORY TRANSDUCTION SYSTEM"/>
    <property type="match status" value="1"/>
</dbReference>
<proteinExistence type="predicted"/>
<dbReference type="EMBL" id="CP013213">
    <property type="protein sequence ID" value="AMC93784.1"/>
    <property type="molecule type" value="Genomic_DNA"/>
</dbReference>
<dbReference type="InterPro" id="IPR050469">
    <property type="entry name" value="Diguanylate_Cyclase"/>
</dbReference>
<feature type="transmembrane region" description="Helical" evidence="1">
    <location>
        <begin position="25"/>
        <end position="47"/>
    </location>
</feature>
<dbReference type="SMART" id="SM00267">
    <property type="entry name" value="GGDEF"/>
    <property type="match status" value="1"/>
</dbReference>
<dbReference type="RefSeq" id="WP_067632894.1">
    <property type="nucleotide sequence ID" value="NZ_CP013213.1"/>
</dbReference>
<dbReference type="STRING" id="1514105.AOC36_07245"/>
<evidence type="ECO:0000313" key="3">
    <source>
        <dbReference type="EMBL" id="AMC93784.1"/>
    </source>
</evidence>
<evidence type="ECO:0000313" key="4">
    <source>
        <dbReference type="Proteomes" id="UP000063781"/>
    </source>
</evidence>
<dbReference type="GO" id="GO:0043709">
    <property type="term" value="P:cell adhesion involved in single-species biofilm formation"/>
    <property type="evidence" value="ECO:0007669"/>
    <property type="project" value="TreeGrafter"/>
</dbReference>
<feature type="transmembrane region" description="Helical" evidence="1">
    <location>
        <begin position="59"/>
        <end position="82"/>
    </location>
</feature>
<reference evidence="3 4" key="1">
    <citation type="submission" date="2015-10" db="EMBL/GenBank/DDBJ databases">
        <title>Erysipelothrix larvae sp. LV19 isolated from the larval gut of the rhinoceros beetle, Trypoxylus dichotomus.</title>
        <authorList>
            <person name="Lim S."/>
            <person name="Kim B.-C."/>
        </authorList>
    </citation>
    <scope>NUCLEOTIDE SEQUENCE [LARGE SCALE GENOMIC DNA]</scope>
    <source>
        <strain evidence="3 4">LV19</strain>
    </source>
</reference>
<dbReference type="InterPro" id="IPR000160">
    <property type="entry name" value="GGDEF_dom"/>
</dbReference>
<feature type="domain" description="GGDEF" evidence="2">
    <location>
        <begin position="245"/>
        <end position="373"/>
    </location>
</feature>
<keyword evidence="1" id="KW-1133">Transmembrane helix</keyword>
<name>A0A0X8H0K2_9FIRM</name>
<keyword evidence="1" id="KW-0812">Transmembrane</keyword>
<dbReference type="PANTHER" id="PTHR45138:SF6">
    <property type="entry name" value="DIGUANYLATE CYCLASE DGCN"/>
    <property type="match status" value="1"/>
</dbReference>
<dbReference type="CDD" id="cd01949">
    <property type="entry name" value="GGDEF"/>
    <property type="match status" value="1"/>
</dbReference>
<keyword evidence="4" id="KW-1185">Reference proteome</keyword>
<dbReference type="Gene3D" id="3.30.70.270">
    <property type="match status" value="1"/>
</dbReference>
<dbReference type="Pfam" id="PF00990">
    <property type="entry name" value="GGDEF"/>
    <property type="match status" value="1"/>
</dbReference>
<evidence type="ECO:0000259" key="2">
    <source>
        <dbReference type="PROSITE" id="PS50887"/>
    </source>
</evidence>
<dbReference type="GO" id="GO:0052621">
    <property type="term" value="F:diguanylate cyclase activity"/>
    <property type="evidence" value="ECO:0007669"/>
    <property type="project" value="TreeGrafter"/>
</dbReference>
<dbReference type="SUPFAM" id="SSF55073">
    <property type="entry name" value="Nucleotide cyclase"/>
    <property type="match status" value="1"/>
</dbReference>
<protein>
    <recommendedName>
        <fullName evidence="2">GGDEF domain-containing protein</fullName>
    </recommendedName>
</protein>